<feature type="compositionally biased region" description="Low complexity" evidence="1">
    <location>
        <begin position="34"/>
        <end position="47"/>
    </location>
</feature>
<evidence type="ECO:0008006" key="4">
    <source>
        <dbReference type="Google" id="ProtNLM"/>
    </source>
</evidence>
<dbReference type="Proteomes" id="UP000247892">
    <property type="component" value="Unassembled WGS sequence"/>
</dbReference>
<dbReference type="EMBL" id="MASU01000007">
    <property type="protein sequence ID" value="PXY30681.1"/>
    <property type="molecule type" value="Genomic_DNA"/>
</dbReference>
<evidence type="ECO:0000313" key="2">
    <source>
        <dbReference type="EMBL" id="PXY30681.1"/>
    </source>
</evidence>
<feature type="region of interest" description="Disordered" evidence="1">
    <location>
        <begin position="29"/>
        <end position="79"/>
    </location>
</feature>
<proteinExistence type="predicted"/>
<dbReference type="AlphaFoldDB" id="A0A318LMT4"/>
<dbReference type="Pfam" id="PF12079">
    <property type="entry name" value="DUF3558"/>
    <property type="match status" value="1"/>
</dbReference>
<comment type="caution">
    <text evidence="2">The sequence shown here is derived from an EMBL/GenBank/DDBJ whole genome shotgun (WGS) entry which is preliminary data.</text>
</comment>
<gene>
    <name evidence="2" type="ORF">BA062_19230</name>
</gene>
<reference evidence="2 3" key="1">
    <citation type="submission" date="2016-07" db="EMBL/GenBank/DDBJ databases">
        <title>Draft genome sequence of Prauserella sp. YIM 121212, isolated from alkaline soil.</title>
        <authorList>
            <person name="Ruckert C."/>
            <person name="Albersmeier A."/>
            <person name="Jiang C.-L."/>
            <person name="Jiang Y."/>
            <person name="Kalinowski J."/>
            <person name="Schneider O."/>
            <person name="Winkler A."/>
            <person name="Zotchev S.B."/>
        </authorList>
    </citation>
    <scope>NUCLEOTIDE SEQUENCE [LARGE SCALE GENOMIC DNA]</scope>
    <source>
        <strain evidence="2 3">YIM 121212</strain>
    </source>
</reference>
<sequence length="182" mass="18371">MRVPGSFFSLVPLLLLTAACGRVEGLPAQADGVSTSPPTSTPSSTQPAALDPCGLLTPAERSTAGLTSTGEQKSLGGARACDYTEPGSYGVTITIDETSGLADLRTEEEGTAEQVRIGAHDALRVADHDADDGTCAVLLGTGESASVHVDVTNTNFTGTAQACTRADTVAGLIEPKLPGGLS</sequence>
<protein>
    <recommendedName>
        <fullName evidence="4">DUF3558 domain-containing protein</fullName>
    </recommendedName>
</protein>
<evidence type="ECO:0000256" key="1">
    <source>
        <dbReference type="SAM" id="MobiDB-lite"/>
    </source>
</evidence>
<accession>A0A318LMT4</accession>
<dbReference type="PROSITE" id="PS51257">
    <property type="entry name" value="PROKAR_LIPOPROTEIN"/>
    <property type="match status" value="1"/>
</dbReference>
<evidence type="ECO:0000313" key="3">
    <source>
        <dbReference type="Proteomes" id="UP000247892"/>
    </source>
</evidence>
<keyword evidence="3" id="KW-1185">Reference proteome</keyword>
<dbReference type="InterPro" id="IPR024520">
    <property type="entry name" value="DUF3558"/>
</dbReference>
<organism evidence="2 3">
    <name type="scientific">Prauserella flavalba</name>
    <dbReference type="NCBI Taxonomy" id="1477506"/>
    <lineage>
        <taxon>Bacteria</taxon>
        <taxon>Bacillati</taxon>
        <taxon>Actinomycetota</taxon>
        <taxon>Actinomycetes</taxon>
        <taxon>Pseudonocardiales</taxon>
        <taxon>Pseudonocardiaceae</taxon>
        <taxon>Prauserella</taxon>
    </lineage>
</organism>
<dbReference type="OrthoDB" id="3622719at2"/>
<name>A0A318LMT4_9PSEU</name>